<evidence type="ECO:0000313" key="6">
    <source>
        <dbReference type="EMBL" id="GMM55242.1"/>
    </source>
</evidence>
<feature type="domain" description="STL11/RBM22-like N-terminal" evidence="5">
    <location>
        <begin position="5"/>
        <end position="124"/>
    </location>
</feature>
<comment type="caution">
    <text evidence="6">The sequence shown here is derived from an EMBL/GenBank/DDBJ whole genome shotgun (WGS) entry which is preliminary data.</text>
</comment>
<reference evidence="6 7" key="1">
    <citation type="journal article" date="2023" name="Elife">
        <title>Identification of key yeast species and microbe-microbe interactions impacting larval growth of Drosophila in the wild.</title>
        <authorList>
            <person name="Mure A."/>
            <person name="Sugiura Y."/>
            <person name="Maeda R."/>
            <person name="Honda K."/>
            <person name="Sakurai N."/>
            <person name="Takahashi Y."/>
            <person name="Watada M."/>
            <person name="Katoh T."/>
            <person name="Gotoh A."/>
            <person name="Gotoh Y."/>
            <person name="Taniguchi I."/>
            <person name="Nakamura K."/>
            <person name="Hayashi T."/>
            <person name="Katayama T."/>
            <person name="Uemura T."/>
            <person name="Hattori Y."/>
        </authorList>
    </citation>
    <scope>NUCLEOTIDE SEQUENCE [LARGE SCALE GENOMIC DNA]</scope>
    <source>
        <strain evidence="6 7">KH-74</strain>
    </source>
</reference>
<keyword evidence="2" id="KW-0694">RNA-binding</keyword>
<evidence type="ECO:0000256" key="3">
    <source>
        <dbReference type="ARBA" id="ARBA00025609"/>
    </source>
</evidence>
<dbReference type="InterPro" id="IPR039171">
    <property type="entry name" value="Cwc2/Slt11"/>
</dbReference>
<dbReference type="GO" id="GO:0071007">
    <property type="term" value="C:U2-type catalytic step 2 spliceosome"/>
    <property type="evidence" value="ECO:0007669"/>
    <property type="project" value="TreeGrafter"/>
</dbReference>
<evidence type="ECO:0000256" key="1">
    <source>
        <dbReference type="ARBA" id="ARBA00019060"/>
    </source>
</evidence>
<dbReference type="PANTHER" id="PTHR14089:SF6">
    <property type="entry name" value="PRE-MRNA-SPLICING FACTOR RBM22"/>
    <property type="match status" value="1"/>
</dbReference>
<feature type="region of interest" description="Disordered" evidence="4">
    <location>
        <begin position="309"/>
        <end position="346"/>
    </location>
</feature>
<feature type="compositionally biased region" description="Basic residues" evidence="4">
    <location>
        <begin position="324"/>
        <end position="340"/>
    </location>
</feature>
<protein>
    <recommendedName>
        <fullName evidence="1">Pre-mRNA-splicing factor SLT11</fullName>
    </recommendedName>
</protein>
<name>A0AAV5RVU8_MAUHU</name>
<dbReference type="GO" id="GO:0017070">
    <property type="term" value="F:U6 snRNA binding"/>
    <property type="evidence" value="ECO:0007669"/>
    <property type="project" value="TreeGrafter"/>
</dbReference>
<sequence length="346" mass="36798">MTAEPQICTLCLGDSPSTVRMTRVPLGAQCRVCTLPFTLYHFKPSARSHTLVKTVLCPGCASQRDVCQCCMRDMQWHVSIEERDQIVALVQGDDTDTTTPAARNSMMKRFLARKGGKLGGAKVTGDAAALAELVERMRGSIARIEGELQEESEESKGPGDSDRLASVDISKILARLPLSQPLTADTHTRSFLLYNIPQTLPEWRVGDAVARVAGAADWRDGGTDSLVVNHRAGAGGVRFASDALADAFVAGLLRAGEVSAHGHGVLRVDQFRVHVAPWRGGFSAGSFGGSRDAQAKLCVSLRRFVAMGGAKGSSGVDTKAAGRVGKRNKGRGAKGSKGRRATSLEL</sequence>
<evidence type="ECO:0000256" key="4">
    <source>
        <dbReference type="SAM" id="MobiDB-lite"/>
    </source>
</evidence>
<evidence type="ECO:0000313" key="7">
    <source>
        <dbReference type="Proteomes" id="UP001377567"/>
    </source>
</evidence>
<evidence type="ECO:0000256" key="2">
    <source>
        <dbReference type="ARBA" id="ARBA00022884"/>
    </source>
</evidence>
<gene>
    <name evidence="6" type="ORF">DAKH74_018580</name>
</gene>
<comment type="function">
    <text evidence="3">Involved in pre-mRNA splicing. Facilitates the cooperative formation of U2/U6 helix II in association with stem II in the spliceosome. Binds to RNA.</text>
</comment>
<dbReference type="InterPro" id="IPR048995">
    <property type="entry name" value="STL11/RBM22-like_N"/>
</dbReference>
<dbReference type="GO" id="GO:0071006">
    <property type="term" value="C:U2-type catalytic step 1 spliceosome"/>
    <property type="evidence" value="ECO:0007669"/>
    <property type="project" value="TreeGrafter"/>
</dbReference>
<dbReference type="AlphaFoldDB" id="A0AAV5RVU8"/>
<dbReference type="GO" id="GO:0036002">
    <property type="term" value="F:pre-mRNA binding"/>
    <property type="evidence" value="ECO:0007669"/>
    <property type="project" value="TreeGrafter"/>
</dbReference>
<dbReference type="Pfam" id="PF21369">
    <property type="entry name" value="STL11_N"/>
    <property type="match status" value="1"/>
</dbReference>
<dbReference type="EMBL" id="BTGD01000005">
    <property type="protein sequence ID" value="GMM55242.1"/>
    <property type="molecule type" value="Genomic_DNA"/>
</dbReference>
<dbReference type="GO" id="GO:0000974">
    <property type="term" value="C:Prp19 complex"/>
    <property type="evidence" value="ECO:0007669"/>
    <property type="project" value="TreeGrafter"/>
</dbReference>
<accession>A0AAV5RVU8</accession>
<keyword evidence="7" id="KW-1185">Reference proteome</keyword>
<evidence type="ECO:0000259" key="5">
    <source>
        <dbReference type="Pfam" id="PF21369"/>
    </source>
</evidence>
<dbReference type="Proteomes" id="UP001377567">
    <property type="component" value="Unassembled WGS sequence"/>
</dbReference>
<proteinExistence type="predicted"/>
<dbReference type="PANTHER" id="PTHR14089">
    <property type="entry name" value="PRE-MRNA-SPLICING FACTOR RBM22"/>
    <property type="match status" value="1"/>
</dbReference>
<organism evidence="6 7">
    <name type="scientific">Maudiozyma humilis</name>
    <name type="common">Sour dough yeast</name>
    <name type="synonym">Kazachstania humilis</name>
    <dbReference type="NCBI Taxonomy" id="51915"/>
    <lineage>
        <taxon>Eukaryota</taxon>
        <taxon>Fungi</taxon>
        <taxon>Dikarya</taxon>
        <taxon>Ascomycota</taxon>
        <taxon>Saccharomycotina</taxon>
        <taxon>Saccharomycetes</taxon>
        <taxon>Saccharomycetales</taxon>
        <taxon>Saccharomycetaceae</taxon>
        <taxon>Maudiozyma</taxon>
    </lineage>
</organism>